<dbReference type="InterPro" id="IPR051342">
    <property type="entry name" value="PDZ_scaffold"/>
</dbReference>
<dbReference type="SUPFAM" id="SSF50156">
    <property type="entry name" value="PDZ domain-like"/>
    <property type="match status" value="1"/>
</dbReference>
<dbReference type="PANTHER" id="PTHR19964">
    <property type="entry name" value="MULTIPLE PDZ DOMAIN PROTEIN"/>
    <property type="match status" value="1"/>
</dbReference>
<protein>
    <submittedName>
        <fullName evidence="2">Neurabin-2</fullName>
    </submittedName>
</protein>
<name>A0A0C2M6W7_THEKT</name>
<dbReference type="PANTHER" id="PTHR19964:SF92">
    <property type="entry name" value="PATJ HOMOLOG"/>
    <property type="match status" value="1"/>
</dbReference>
<dbReference type="PROSITE" id="PS50106">
    <property type="entry name" value="PDZ"/>
    <property type="match status" value="1"/>
</dbReference>
<sequence>MLDRMNMIKVTLKKSSPDEKLGLSIYGVVIQTISEQNNSAIFVKSVIPGSLCDISGKVHVDDLLVEINGIPLIGLPVSKVYEIIQNSKTTIEFVLGRERKESGD</sequence>
<dbReference type="InterPro" id="IPR036034">
    <property type="entry name" value="PDZ_sf"/>
</dbReference>
<keyword evidence="3" id="KW-1185">Reference proteome</keyword>
<reference evidence="2 3" key="1">
    <citation type="journal article" date="2014" name="Genome Biol. Evol.">
        <title>The genome of the myxosporean Thelohanellus kitauei shows adaptations to nutrient acquisition within its fish host.</title>
        <authorList>
            <person name="Yang Y."/>
            <person name="Xiong J."/>
            <person name="Zhou Z."/>
            <person name="Huo F."/>
            <person name="Miao W."/>
            <person name="Ran C."/>
            <person name="Liu Y."/>
            <person name="Zhang J."/>
            <person name="Feng J."/>
            <person name="Wang M."/>
            <person name="Wang M."/>
            <person name="Wang L."/>
            <person name="Yao B."/>
        </authorList>
    </citation>
    <scope>NUCLEOTIDE SEQUENCE [LARGE SCALE GENOMIC DNA]</scope>
    <source>
        <strain evidence="2">Wuqing</strain>
    </source>
</reference>
<dbReference type="EMBL" id="JWZT01004873">
    <property type="protein sequence ID" value="KII62775.1"/>
    <property type="molecule type" value="Genomic_DNA"/>
</dbReference>
<evidence type="ECO:0000313" key="2">
    <source>
        <dbReference type="EMBL" id="KII62775.1"/>
    </source>
</evidence>
<evidence type="ECO:0000259" key="1">
    <source>
        <dbReference type="PROSITE" id="PS50106"/>
    </source>
</evidence>
<accession>A0A0C2M6W7</accession>
<feature type="domain" description="PDZ" evidence="1">
    <location>
        <begin position="9"/>
        <end position="99"/>
    </location>
</feature>
<evidence type="ECO:0000313" key="3">
    <source>
        <dbReference type="Proteomes" id="UP000031668"/>
    </source>
</evidence>
<dbReference type="Proteomes" id="UP000031668">
    <property type="component" value="Unassembled WGS sequence"/>
</dbReference>
<dbReference type="Pfam" id="PF00595">
    <property type="entry name" value="PDZ"/>
    <property type="match status" value="1"/>
</dbReference>
<dbReference type="CDD" id="cd00136">
    <property type="entry name" value="PDZ_canonical"/>
    <property type="match status" value="1"/>
</dbReference>
<dbReference type="Gene3D" id="2.30.42.10">
    <property type="match status" value="1"/>
</dbReference>
<dbReference type="AlphaFoldDB" id="A0A0C2M6W7"/>
<gene>
    <name evidence="2" type="ORF">RF11_08951</name>
</gene>
<comment type="caution">
    <text evidence="2">The sequence shown here is derived from an EMBL/GenBank/DDBJ whole genome shotgun (WGS) entry which is preliminary data.</text>
</comment>
<dbReference type="OrthoDB" id="62701at2759"/>
<dbReference type="SMART" id="SM00228">
    <property type="entry name" value="PDZ"/>
    <property type="match status" value="1"/>
</dbReference>
<organism evidence="2 3">
    <name type="scientific">Thelohanellus kitauei</name>
    <name type="common">Myxosporean</name>
    <dbReference type="NCBI Taxonomy" id="669202"/>
    <lineage>
        <taxon>Eukaryota</taxon>
        <taxon>Metazoa</taxon>
        <taxon>Cnidaria</taxon>
        <taxon>Myxozoa</taxon>
        <taxon>Myxosporea</taxon>
        <taxon>Bivalvulida</taxon>
        <taxon>Platysporina</taxon>
        <taxon>Myxobolidae</taxon>
        <taxon>Thelohanellus</taxon>
    </lineage>
</organism>
<dbReference type="InterPro" id="IPR001478">
    <property type="entry name" value="PDZ"/>
</dbReference>
<proteinExistence type="predicted"/>